<dbReference type="EMBL" id="MT142687">
    <property type="protein sequence ID" value="QJA87197.1"/>
    <property type="molecule type" value="Genomic_DNA"/>
</dbReference>
<accession>A0A6M3KYA7</accession>
<organism evidence="1">
    <name type="scientific">viral metagenome</name>
    <dbReference type="NCBI Taxonomy" id="1070528"/>
    <lineage>
        <taxon>unclassified sequences</taxon>
        <taxon>metagenomes</taxon>
        <taxon>organismal metagenomes</taxon>
    </lineage>
</organism>
<proteinExistence type="predicted"/>
<reference evidence="1" key="1">
    <citation type="submission" date="2020-03" db="EMBL/GenBank/DDBJ databases">
        <title>The deep terrestrial virosphere.</title>
        <authorList>
            <person name="Holmfeldt K."/>
            <person name="Nilsson E."/>
            <person name="Simone D."/>
            <person name="Lopez-Fernandez M."/>
            <person name="Wu X."/>
            <person name="de Brujin I."/>
            <person name="Lundin D."/>
            <person name="Andersson A."/>
            <person name="Bertilsson S."/>
            <person name="Dopson M."/>
        </authorList>
    </citation>
    <scope>NUCLEOTIDE SEQUENCE</scope>
    <source>
        <strain evidence="1">MM415B03038</strain>
    </source>
</reference>
<evidence type="ECO:0000313" key="1">
    <source>
        <dbReference type="EMBL" id="QJA87197.1"/>
    </source>
</evidence>
<protein>
    <submittedName>
        <fullName evidence="1">Uncharacterized protein</fullName>
    </submittedName>
</protein>
<name>A0A6M3KYA7_9ZZZZ</name>
<sequence length="57" mass="6813">MTKKEFLDKWGTTLFYKEIKEVLKLDLEELLKCQCTNTDVYDADTLKRLNNVLQMLQ</sequence>
<dbReference type="AlphaFoldDB" id="A0A6M3KYA7"/>
<gene>
    <name evidence="1" type="ORF">MM415B03038_0014</name>
</gene>